<dbReference type="SUPFAM" id="SSF55073">
    <property type="entry name" value="Nucleotide cyclase"/>
    <property type="match status" value="1"/>
</dbReference>
<dbReference type="Gene3D" id="3.20.20.450">
    <property type="entry name" value="EAL domain"/>
    <property type="match status" value="1"/>
</dbReference>
<keyword evidence="1" id="KW-0175">Coiled coil</keyword>
<dbReference type="InterPro" id="IPR052155">
    <property type="entry name" value="Biofilm_reg_signaling"/>
</dbReference>
<comment type="caution">
    <text evidence="7">The sequence shown here is derived from an EMBL/GenBank/DDBJ whole genome shotgun (WGS) entry which is preliminary data.</text>
</comment>
<evidence type="ECO:0000313" key="8">
    <source>
        <dbReference type="Proteomes" id="UP000018418"/>
    </source>
</evidence>
<dbReference type="NCBIfam" id="TIGR00229">
    <property type="entry name" value="sensory_box"/>
    <property type="match status" value="1"/>
</dbReference>
<feature type="coiled-coil region" evidence="1">
    <location>
        <begin position="212"/>
        <end position="256"/>
    </location>
</feature>
<evidence type="ECO:0008006" key="9">
    <source>
        <dbReference type="Google" id="ProtNLM"/>
    </source>
</evidence>
<dbReference type="Pfam" id="PF08447">
    <property type="entry name" value="PAS_3"/>
    <property type="match status" value="1"/>
</dbReference>
<feature type="transmembrane region" description="Helical" evidence="2">
    <location>
        <begin position="174"/>
        <end position="194"/>
    </location>
</feature>
<dbReference type="Pfam" id="PF00989">
    <property type="entry name" value="PAS"/>
    <property type="match status" value="1"/>
</dbReference>
<dbReference type="Gene3D" id="3.30.450.20">
    <property type="entry name" value="PAS domain"/>
    <property type="match status" value="2"/>
</dbReference>
<dbReference type="GO" id="GO:0006355">
    <property type="term" value="P:regulation of DNA-templated transcription"/>
    <property type="evidence" value="ECO:0007669"/>
    <property type="project" value="InterPro"/>
</dbReference>
<feature type="transmembrane region" description="Helical" evidence="2">
    <location>
        <begin position="51"/>
        <end position="72"/>
    </location>
</feature>
<reference evidence="7 8" key="1">
    <citation type="submission" date="2013-10" db="EMBL/GenBank/DDBJ databases">
        <title>The Genome Sequence of Acinetobacter brisouii CIP 110357.</title>
        <authorList>
            <consortium name="The Broad Institute Genomics Platform"/>
            <consortium name="The Broad Institute Genome Sequencing Center for Infectious Disease"/>
            <person name="Cerqueira G."/>
            <person name="Feldgarden M."/>
            <person name="Courvalin P."/>
            <person name="Grillot-Courvalin C."/>
            <person name="Clermont D."/>
            <person name="Rocha E."/>
            <person name="Yoon E.-J."/>
            <person name="Nemec A."/>
            <person name="Young S.K."/>
            <person name="Zeng Q."/>
            <person name="Gargeya S."/>
            <person name="Fitzgerald M."/>
            <person name="Abouelleil A."/>
            <person name="Alvarado L."/>
            <person name="Berlin A.M."/>
            <person name="Chapman S.B."/>
            <person name="Gainer-Dewar J."/>
            <person name="Goldberg J."/>
            <person name="Gnerre S."/>
            <person name="Griggs A."/>
            <person name="Gujja S."/>
            <person name="Hansen M."/>
            <person name="Howarth C."/>
            <person name="Imamovic A."/>
            <person name="Ireland A."/>
            <person name="Larimer J."/>
            <person name="McCowan C."/>
            <person name="Murphy C."/>
            <person name="Pearson M."/>
            <person name="Poon T.W."/>
            <person name="Priest M."/>
            <person name="Roberts A."/>
            <person name="Saif S."/>
            <person name="Shea T."/>
            <person name="Sykes S."/>
            <person name="Wortman J."/>
            <person name="Nusbaum C."/>
            <person name="Birren B."/>
        </authorList>
    </citation>
    <scope>NUCLEOTIDE SEQUENCE [LARGE SCALE GENOMIC DNA]</scope>
    <source>
        <strain evidence="7 8">CIP 110357</strain>
    </source>
</reference>
<feature type="domain" description="PAS" evidence="3">
    <location>
        <begin position="386"/>
        <end position="459"/>
    </location>
</feature>
<feature type="transmembrane region" description="Helical" evidence="2">
    <location>
        <begin position="92"/>
        <end position="112"/>
    </location>
</feature>
<dbReference type="InterPro" id="IPR000014">
    <property type="entry name" value="PAS"/>
</dbReference>
<dbReference type="HOGENOM" id="CLU_000445_70_16_6"/>
<dbReference type="InterPro" id="IPR035919">
    <property type="entry name" value="EAL_sf"/>
</dbReference>
<dbReference type="Proteomes" id="UP000018418">
    <property type="component" value="Unassembled WGS sequence"/>
</dbReference>
<dbReference type="InterPro" id="IPR043128">
    <property type="entry name" value="Rev_trsase/Diguanyl_cyclase"/>
</dbReference>
<dbReference type="Gene3D" id="3.30.70.270">
    <property type="match status" value="1"/>
</dbReference>
<keyword evidence="2" id="KW-1133">Transmembrane helix</keyword>
<keyword evidence="8" id="KW-1185">Reference proteome</keyword>
<evidence type="ECO:0000259" key="4">
    <source>
        <dbReference type="PROSITE" id="PS50113"/>
    </source>
</evidence>
<dbReference type="CDD" id="cd01948">
    <property type="entry name" value="EAL"/>
    <property type="match status" value="1"/>
</dbReference>
<dbReference type="PROSITE" id="PS50112">
    <property type="entry name" value="PAS"/>
    <property type="match status" value="1"/>
</dbReference>
<protein>
    <recommendedName>
        <fullName evidence="9">EAL domain-containing protein</fullName>
    </recommendedName>
</protein>
<proteinExistence type="predicted"/>
<dbReference type="PROSITE" id="PS50887">
    <property type="entry name" value="GGDEF"/>
    <property type="match status" value="1"/>
</dbReference>
<organism evidence="7 8">
    <name type="scientific">Acinetobacter brisouii CIP 110357</name>
    <dbReference type="NCBI Taxonomy" id="1341683"/>
    <lineage>
        <taxon>Bacteria</taxon>
        <taxon>Pseudomonadati</taxon>
        <taxon>Pseudomonadota</taxon>
        <taxon>Gammaproteobacteria</taxon>
        <taxon>Moraxellales</taxon>
        <taxon>Moraxellaceae</taxon>
        <taxon>Acinetobacter</taxon>
    </lineage>
</organism>
<dbReference type="SMART" id="SM00267">
    <property type="entry name" value="GGDEF"/>
    <property type="match status" value="1"/>
</dbReference>
<dbReference type="InterPro" id="IPR000160">
    <property type="entry name" value="GGDEF_dom"/>
</dbReference>
<dbReference type="SMART" id="SM00086">
    <property type="entry name" value="PAC"/>
    <property type="match status" value="2"/>
</dbReference>
<dbReference type="InterPro" id="IPR013655">
    <property type="entry name" value="PAS_fold_3"/>
</dbReference>
<feature type="domain" description="PAC" evidence="4">
    <location>
        <begin position="461"/>
        <end position="513"/>
    </location>
</feature>
<feature type="transmembrane region" description="Helical" evidence="2">
    <location>
        <begin position="150"/>
        <end position="168"/>
    </location>
</feature>
<dbReference type="InterPro" id="IPR000700">
    <property type="entry name" value="PAS-assoc_C"/>
</dbReference>
<dbReference type="PANTHER" id="PTHR44757:SF2">
    <property type="entry name" value="BIOFILM ARCHITECTURE MAINTENANCE PROTEIN MBAA"/>
    <property type="match status" value="1"/>
</dbReference>
<evidence type="ECO:0000259" key="3">
    <source>
        <dbReference type="PROSITE" id="PS50112"/>
    </source>
</evidence>
<dbReference type="InterPro" id="IPR001610">
    <property type="entry name" value="PAC"/>
</dbReference>
<dbReference type="OrthoDB" id="9804951at2"/>
<keyword evidence="2" id="KW-0472">Membrane</keyword>
<dbReference type="PANTHER" id="PTHR44757">
    <property type="entry name" value="DIGUANYLATE CYCLASE DGCP"/>
    <property type="match status" value="1"/>
</dbReference>
<evidence type="ECO:0000259" key="6">
    <source>
        <dbReference type="PROSITE" id="PS50887"/>
    </source>
</evidence>
<dbReference type="EMBL" id="AYEU01000003">
    <property type="protein sequence ID" value="ESK52575.1"/>
    <property type="molecule type" value="Genomic_DNA"/>
</dbReference>
<evidence type="ECO:0000256" key="1">
    <source>
        <dbReference type="SAM" id="Coils"/>
    </source>
</evidence>
<dbReference type="InterPro" id="IPR029787">
    <property type="entry name" value="Nucleotide_cyclase"/>
</dbReference>
<feature type="domain" description="EAL" evidence="5">
    <location>
        <begin position="687"/>
        <end position="940"/>
    </location>
</feature>
<evidence type="ECO:0000313" key="7">
    <source>
        <dbReference type="EMBL" id="ESK52575.1"/>
    </source>
</evidence>
<dbReference type="InterPro" id="IPR035965">
    <property type="entry name" value="PAS-like_dom_sf"/>
</dbReference>
<feature type="domain" description="GGDEF" evidence="6">
    <location>
        <begin position="545"/>
        <end position="678"/>
    </location>
</feature>
<feature type="transmembrane region" description="Helical" evidence="2">
    <location>
        <begin position="24"/>
        <end position="45"/>
    </location>
</feature>
<keyword evidence="2" id="KW-0812">Transmembrane</keyword>
<gene>
    <name evidence="7" type="ORF">P255_00731</name>
</gene>
<dbReference type="CDD" id="cd01949">
    <property type="entry name" value="GGDEF"/>
    <property type="match status" value="1"/>
</dbReference>
<dbReference type="Pfam" id="PF00563">
    <property type="entry name" value="EAL"/>
    <property type="match status" value="1"/>
</dbReference>
<accession>V2UV98</accession>
<dbReference type="PATRIC" id="fig|1341683.3.peg.724"/>
<dbReference type="AlphaFoldDB" id="V2UV98"/>
<dbReference type="CDD" id="cd00130">
    <property type="entry name" value="PAS"/>
    <property type="match status" value="1"/>
</dbReference>
<dbReference type="NCBIfam" id="TIGR00254">
    <property type="entry name" value="GGDEF"/>
    <property type="match status" value="1"/>
</dbReference>
<dbReference type="SMART" id="SM00052">
    <property type="entry name" value="EAL"/>
    <property type="match status" value="1"/>
</dbReference>
<sequence>MPFMQNDDFSKEIVSSQIKKSAHYLRYLLVSTFIVCNFIFLNFYLRYPDEASYIGIWALCSSLFFIPCFVFLHNFVRKKKFRIITIDLSNKFISIGTGCSIGAGVYLLHIYLPSNYDSILFYDTLYLSLSLILNCLIFSLTYLTQRLSYFFLVFIPAIAPILLLQPINQQIFNQLFYFAFDFILVVICISAFALNRMHRKLAKLFIRNEQLIHDAEQQVQYSQRVCNELQQEMQHSKNIENQLHEYSQSLEQTIHERTHTLEKQKQTIEMANSIASVHTWEWNLIKGTFEINNTHVKKLEFRSLEKDLTQALHPEDIPLCIEKLHQHFNHETEIFECEYRVKDENNKWVWVINRGKIIQYNPATSKPMVMIGIFQNIDRQKQDHDRIQQAANIMTHVETGIVMLDEQLRYVEANPYFFTLSNLTPEQVLGKQLFEITDNYRPRQRSFHYSITEQLLKNAEFDAEFEEKFISGKELSLRLRLNAIRDSKQRIVNYVGIFSDLTKIKQQERRVSYLENYDIVTNLPNRFYYNYKIYQFLITNSESIHQLAIIRLSIDRFTALYEFLGNQNTSELLKLVAQRLRLCNPNALMVAYLNRDDFVIVYELNHVQPSIQTICEQIRQYFNQPVKIAEQELIITLSIGVAIYPEHASQFEQLNNCAQQALNHARRLGGNTIQYYTKSHDSLYEKDVNLENELRQALRNQELEVYFQPKIYIHNEQIVGFETLIRWNHPEKGLLHPTQFLPAAQQTSLISDIGEYVLFTAIAQLREWQDQGLPEVFLSINIDAQQLYRGQLIEHLDTALNQYQVAGKYVEFEITEASLIENSEYIHNLLHQLKQRHIQLSLDDFGTGYSSMAYLTEFPFDVLKIDKSFVQNMHMKRHNAIINAIIAMGKAMDLKIVAEGIETQEQLDFLREKQCDIAQGFYYAKPLNKADASQYLQTFHSKFTPS</sequence>
<dbReference type="InterPro" id="IPR001633">
    <property type="entry name" value="EAL_dom"/>
</dbReference>
<dbReference type="SUPFAM" id="SSF55785">
    <property type="entry name" value="PYP-like sensor domain (PAS domain)"/>
    <property type="match status" value="2"/>
</dbReference>
<evidence type="ECO:0000256" key="2">
    <source>
        <dbReference type="SAM" id="Phobius"/>
    </source>
</evidence>
<dbReference type="Pfam" id="PF00990">
    <property type="entry name" value="GGDEF"/>
    <property type="match status" value="1"/>
</dbReference>
<dbReference type="PROSITE" id="PS50883">
    <property type="entry name" value="EAL"/>
    <property type="match status" value="1"/>
</dbReference>
<dbReference type="STRING" id="396323.VH98_08065"/>
<evidence type="ECO:0000259" key="5">
    <source>
        <dbReference type="PROSITE" id="PS50883"/>
    </source>
</evidence>
<dbReference type="SUPFAM" id="SSF141868">
    <property type="entry name" value="EAL domain-like"/>
    <property type="match status" value="1"/>
</dbReference>
<dbReference type="InterPro" id="IPR013767">
    <property type="entry name" value="PAS_fold"/>
</dbReference>
<dbReference type="PROSITE" id="PS50113">
    <property type="entry name" value="PAC"/>
    <property type="match status" value="1"/>
</dbReference>
<name>V2UV98_9GAMM</name>